<sequence length="238" mass="27126">MHYYRHHIGDFLKDTGHLSNDQMGIYLRMLWKYYLDEKPLKDDCEGIAFAMRSDEKTVHLILRHFFVLADEGWRHKRCDKEIEEYHNKSEKAKNSASARWNNSNAMRTHTERNTDATKIDANHKPITNNHKPIKEIAIAICPINVDEQVWSDFLALRKVKKAPMTVTALAGIKREADKASWSLDKALSECVARGWTGFKADWVADKNLSKTGQMNQTVMSGLTRGLIGGGSNVKLLGN</sequence>
<dbReference type="InterPro" id="IPR010781">
    <property type="entry name" value="DUF1376"/>
</dbReference>
<accession>A0A6J5MM80</accession>
<feature type="compositionally biased region" description="Basic and acidic residues" evidence="1">
    <location>
        <begin position="108"/>
        <end position="123"/>
    </location>
</feature>
<evidence type="ECO:0000313" key="2">
    <source>
        <dbReference type="EMBL" id="CAB4146757.1"/>
    </source>
</evidence>
<feature type="compositionally biased region" description="Low complexity" evidence="1">
    <location>
        <begin position="94"/>
        <end position="105"/>
    </location>
</feature>
<organism evidence="2">
    <name type="scientific">uncultured Caudovirales phage</name>
    <dbReference type="NCBI Taxonomy" id="2100421"/>
    <lineage>
        <taxon>Viruses</taxon>
        <taxon>Duplodnaviria</taxon>
        <taxon>Heunggongvirae</taxon>
        <taxon>Uroviricota</taxon>
        <taxon>Caudoviricetes</taxon>
        <taxon>Peduoviridae</taxon>
        <taxon>Maltschvirus</taxon>
        <taxon>Maltschvirus maltsch</taxon>
    </lineage>
</organism>
<feature type="region of interest" description="Disordered" evidence="1">
    <location>
        <begin position="88"/>
        <end position="123"/>
    </location>
</feature>
<proteinExistence type="predicted"/>
<dbReference type="Pfam" id="PF07120">
    <property type="entry name" value="DUF1376"/>
    <property type="match status" value="1"/>
</dbReference>
<evidence type="ECO:0000256" key="1">
    <source>
        <dbReference type="SAM" id="MobiDB-lite"/>
    </source>
</evidence>
<gene>
    <name evidence="2" type="ORF">UFOVP499_23</name>
</gene>
<evidence type="ECO:0008006" key="3">
    <source>
        <dbReference type="Google" id="ProtNLM"/>
    </source>
</evidence>
<dbReference type="EMBL" id="LR796474">
    <property type="protein sequence ID" value="CAB4146757.1"/>
    <property type="molecule type" value="Genomic_DNA"/>
</dbReference>
<name>A0A6J5MM80_9CAUD</name>
<protein>
    <recommendedName>
        <fullName evidence="3">DUF1376 domain-containing protein</fullName>
    </recommendedName>
</protein>
<reference evidence="2" key="1">
    <citation type="submission" date="2020-04" db="EMBL/GenBank/DDBJ databases">
        <authorList>
            <person name="Chiriac C."/>
            <person name="Salcher M."/>
            <person name="Ghai R."/>
            <person name="Kavagutti S V."/>
        </authorList>
    </citation>
    <scope>NUCLEOTIDE SEQUENCE</scope>
</reference>